<protein>
    <submittedName>
        <fullName evidence="2">Unplaced genomic scaffold scaffold_4, whole genome shotgun sequence</fullName>
    </submittedName>
</protein>
<dbReference type="InterPro" id="IPR052786">
    <property type="entry name" value="Spore_wall_assembly"/>
</dbReference>
<feature type="transmembrane region" description="Helical" evidence="1">
    <location>
        <begin position="195"/>
        <end position="217"/>
    </location>
</feature>
<dbReference type="OrthoDB" id="10012223at2759"/>
<sequence length="321" mass="36848">MAHDLRARPIPPPPDTDVPDNLQHATLRLNFPPSYVIVGVYRLFTDKSLYKPAWDKCKHGVQRGAVLGFIWTCMTYDVQKRLVRVLLNHPSSLFYPQRMARLSKTASELSEETFMGMKLPFNMTTYVTAIFIGTQITAILTFFLSRNIRIARRRAWDQTVASRGKGPDFWQPYVEEWQVPPVVEQDLRSRAINKFGLWIIGVVVKKAIIIPLSLYPFVGTIAVAALKCMETAQYLHQPYFKAKKMTPHEIAIFTEERKWDYRLFGFTAALLEGLPIVGLVFTVSNRIGAAMWAHDLEKRQHYFASLHQSRGVTSIQDTKKM</sequence>
<keyword evidence="1" id="KW-0812">Transmembrane</keyword>
<dbReference type="PANTHER" id="PTHR34292">
    <property type="entry name" value="OUTER SPORE WALL PROTEIN LDS1"/>
    <property type="match status" value="1"/>
</dbReference>
<dbReference type="AlphaFoldDB" id="A0A0C9ZUN0"/>
<dbReference type="STRING" id="765257.A0A0C9ZUN0"/>
<dbReference type="PANTHER" id="PTHR34292:SF2">
    <property type="entry name" value="OUTER SPORE WALL PROTEIN LDS1"/>
    <property type="match status" value="1"/>
</dbReference>
<keyword evidence="3" id="KW-1185">Reference proteome</keyword>
<keyword evidence="1" id="KW-0472">Membrane</keyword>
<feature type="transmembrane region" description="Helical" evidence="1">
    <location>
        <begin position="123"/>
        <end position="144"/>
    </location>
</feature>
<accession>A0A0C9ZUN0</accession>
<gene>
    <name evidence="2" type="ORF">PISMIDRAFT_671659</name>
</gene>
<dbReference type="HOGENOM" id="CLU_057756_0_0_1"/>
<organism evidence="2 3">
    <name type="scientific">Pisolithus microcarpus 441</name>
    <dbReference type="NCBI Taxonomy" id="765257"/>
    <lineage>
        <taxon>Eukaryota</taxon>
        <taxon>Fungi</taxon>
        <taxon>Dikarya</taxon>
        <taxon>Basidiomycota</taxon>
        <taxon>Agaricomycotina</taxon>
        <taxon>Agaricomycetes</taxon>
        <taxon>Agaricomycetidae</taxon>
        <taxon>Boletales</taxon>
        <taxon>Sclerodermatineae</taxon>
        <taxon>Pisolithaceae</taxon>
        <taxon>Pisolithus</taxon>
    </lineage>
</organism>
<dbReference type="EMBL" id="KN833688">
    <property type="protein sequence ID" value="KIK29719.1"/>
    <property type="molecule type" value="Genomic_DNA"/>
</dbReference>
<proteinExistence type="predicted"/>
<reference evidence="2 3" key="1">
    <citation type="submission" date="2014-04" db="EMBL/GenBank/DDBJ databases">
        <authorList>
            <consortium name="DOE Joint Genome Institute"/>
            <person name="Kuo A."/>
            <person name="Kohler A."/>
            <person name="Costa M.D."/>
            <person name="Nagy L.G."/>
            <person name="Floudas D."/>
            <person name="Copeland A."/>
            <person name="Barry K.W."/>
            <person name="Cichocki N."/>
            <person name="Veneault-Fourrey C."/>
            <person name="LaButti K."/>
            <person name="Lindquist E.A."/>
            <person name="Lipzen A."/>
            <person name="Lundell T."/>
            <person name="Morin E."/>
            <person name="Murat C."/>
            <person name="Sun H."/>
            <person name="Tunlid A."/>
            <person name="Henrissat B."/>
            <person name="Grigoriev I.V."/>
            <person name="Hibbett D.S."/>
            <person name="Martin F."/>
            <person name="Nordberg H.P."/>
            <person name="Cantor M.N."/>
            <person name="Hua S.X."/>
        </authorList>
    </citation>
    <scope>NUCLEOTIDE SEQUENCE [LARGE SCALE GENOMIC DNA]</scope>
    <source>
        <strain evidence="2 3">441</strain>
    </source>
</reference>
<evidence type="ECO:0000313" key="3">
    <source>
        <dbReference type="Proteomes" id="UP000054018"/>
    </source>
</evidence>
<feature type="transmembrane region" description="Helical" evidence="1">
    <location>
        <begin position="263"/>
        <end position="283"/>
    </location>
</feature>
<reference evidence="3" key="2">
    <citation type="submission" date="2015-01" db="EMBL/GenBank/DDBJ databases">
        <title>Evolutionary Origins and Diversification of the Mycorrhizal Mutualists.</title>
        <authorList>
            <consortium name="DOE Joint Genome Institute"/>
            <consortium name="Mycorrhizal Genomics Consortium"/>
            <person name="Kohler A."/>
            <person name="Kuo A."/>
            <person name="Nagy L.G."/>
            <person name="Floudas D."/>
            <person name="Copeland A."/>
            <person name="Barry K.W."/>
            <person name="Cichocki N."/>
            <person name="Veneault-Fourrey C."/>
            <person name="LaButti K."/>
            <person name="Lindquist E.A."/>
            <person name="Lipzen A."/>
            <person name="Lundell T."/>
            <person name="Morin E."/>
            <person name="Murat C."/>
            <person name="Riley R."/>
            <person name="Ohm R."/>
            <person name="Sun H."/>
            <person name="Tunlid A."/>
            <person name="Henrissat B."/>
            <person name="Grigoriev I.V."/>
            <person name="Hibbett D.S."/>
            <person name="Martin F."/>
        </authorList>
    </citation>
    <scope>NUCLEOTIDE SEQUENCE [LARGE SCALE GENOMIC DNA]</scope>
    <source>
        <strain evidence="3">441</strain>
    </source>
</reference>
<dbReference type="Proteomes" id="UP000054018">
    <property type="component" value="Unassembled WGS sequence"/>
</dbReference>
<evidence type="ECO:0000256" key="1">
    <source>
        <dbReference type="SAM" id="Phobius"/>
    </source>
</evidence>
<evidence type="ECO:0000313" key="2">
    <source>
        <dbReference type="EMBL" id="KIK29719.1"/>
    </source>
</evidence>
<name>A0A0C9ZUN0_9AGAM</name>
<keyword evidence="1" id="KW-1133">Transmembrane helix</keyword>